<reference evidence="2 3" key="1">
    <citation type="submission" date="2019-10" db="EMBL/GenBank/DDBJ databases">
        <title>Taxonomy of Antarctic Massilia spp.: description of Massilia rubra sp. nov., Massilia aquatica sp. nov., Massilia mucilaginosa sp. nov., Massilia frigida sp. nov. isolated from streams, lakes and regoliths.</title>
        <authorList>
            <person name="Holochova P."/>
            <person name="Sedlacek I."/>
            <person name="Kralova S."/>
            <person name="Maslanova I."/>
            <person name="Busse H.-J."/>
            <person name="Stankova E."/>
            <person name="Vrbovska V."/>
            <person name="Kovarovic V."/>
            <person name="Bartak M."/>
            <person name="Svec P."/>
            <person name="Pantucek R."/>
        </authorList>
    </citation>
    <scope>NUCLEOTIDE SEQUENCE [LARGE SCALE GENOMIC DNA]</scope>
    <source>
        <strain evidence="2 3">CCM 8694</strain>
    </source>
</reference>
<evidence type="ECO:0000313" key="3">
    <source>
        <dbReference type="Proteomes" id="UP000610594"/>
    </source>
</evidence>
<keyword evidence="3" id="KW-1185">Reference proteome</keyword>
<evidence type="ECO:0000256" key="1">
    <source>
        <dbReference type="SAM" id="SignalP"/>
    </source>
</evidence>
<proteinExistence type="predicted"/>
<dbReference type="Proteomes" id="UP000610594">
    <property type="component" value="Unassembled WGS sequence"/>
</dbReference>
<evidence type="ECO:0000313" key="2">
    <source>
        <dbReference type="EMBL" id="NHZ64629.1"/>
    </source>
</evidence>
<gene>
    <name evidence="2" type="ORF">F1735_20385</name>
</gene>
<organism evidence="2 3">
    <name type="scientific">Massilia genomosp. 1</name>
    <dbReference type="NCBI Taxonomy" id="2609280"/>
    <lineage>
        <taxon>Bacteria</taxon>
        <taxon>Pseudomonadati</taxon>
        <taxon>Pseudomonadota</taxon>
        <taxon>Betaproteobacteria</taxon>
        <taxon>Burkholderiales</taxon>
        <taxon>Oxalobacteraceae</taxon>
        <taxon>Telluria group</taxon>
        <taxon>Massilia</taxon>
    </lineage>
</organism>
<comment type="caution">
    <text evidence="2">The sequence shown here is derived from an EMBL/GenBank/DDBJ whole genome shotgun (WGS) entry which is preliminary data.</text>
</comment>
<feature type="chain" id="PRO_5045106482" evidence="1">
    <location>
        <begin position="28"/>
        <end position="153"/>
    </location>
</feature>
<sequence>MKKMLEQFWPLLVAVTSNFAFAPQAHAMPQRVDFQMRTLNATGEKIEICVPDLASCEVVPAGSKAHENYLSSELNTKEPLSYILSFRVVKVCNLVIPMSKMIDTPIMSKDNRISTYFLTISRKTYLRECGNNVEKSIIKKQKTTDGEKGKREK</sequence>
<keyword evidence="1" id="KW-0732">Signal</keyword>
<feature type="signal peptide" evidence="1">
    <location>
        <begin position="1"/>
        <end position="27"/>
    </location>
</feature>
<accession>A0ABX0N3F1</accession>
<protein>
    <submittedName>
        <fullName evidence="2">Uncharacterized protein</fullName>
    </submittedName>
</protein>
<name>A0ABX0N3F1_9BURK</name>
<dbReference type="EMBL" id="WHJF01000058">
    <property type="protein sequence ID" value="NHZ64629.1"/>
    <property type="molecule type" value="Genomic_DNA"/>
</dbReference>